<dbReference type="Pfam" id="PF00069">
    <property type="entry name" value="Pkinase"/>
    <property type="match status" value="1"/>
</dbReference>
<comment type="catalytic activity">
    <reaction evidence="8">
        <text>L-threonyl-[protein] + ATP = O-phospho-L-threonyl-[protein] + ADP + H(+)</text>
        <dbReference type="Rhea" id="RHEA:46608"/>
        <dbReference type="Rhea" id="RHEA-COMP:11060"/>
        <dbReference type="Rhea" id="RHEA-COMP:11605"/>
        <dbReference type="ChEBI" id="CHEBI:15378"/>
        <dbReference type="ChEBI" id="CHEBI:30013"/>
        <dbReference type="ChEBI" id="CHEBI:30616"/>
        <dbReference type="ChEBI" id="CHEBI:61977"/>
        <dbReference type="ChEBI" id="CHEBI:456216"/>
        <dbReference type="EC" id="2.7.11.22"/>
    </reaction>
</comment>
<evidence type="ECO:0000256" key="10">
    <source>
        <dbReference type="ARBA" id="ARBA00049280"/>
    </source>
</evidence>
<dbReference type="GO" id="GO:0005737">
    <property type="term" value="C:cytoplasm"/>
    <property type="evidence" value="ECO:0007669"/>
    <property type="project" value="TreeGrafter"/>
</dbReference>
<dbReference type="InterPro" id="IPR050108">
    <property type="entry name" value="CDK"/>
</dbReference>
<dbReference type="GO" id="GO:0005524">
    <property type="term" value="F:ATP binding"/>
    <property type="evidence" value="ECO:0007669"/>
    <property type="project" value="UniProtKB-UniRule"/>
</dbReference>
<dbReference type="GO" id="GO:0030332">
    <property type="term" value="F:cyclin binding"/>
    <property type="evidence" value="ECO:0007669"/>
    <property type="project" value="TreeGrafter"/>
</dbReference>
<evidence type="ECO:0000256" key="3">
    <source>
        <dbReference type="ARBA" id="ARBA00022553"/>
    </source>
</evidence>
<dbReference type="PROSITE" id="PS00108">
    <property type="entry name" value="PROTEIN_KINASE_ST"/>
    <property type="match status" value="1"/>
</dbReference>
<dbReference type="GO" id="GO:0005634">
    <property type="term" value="C:nucleus"/>
    <property type="evidence" value="ECO:0007669"/>
    <property type="project" value="TreeGrafter"/>
</dbReference>
<dbReference type="Gene3D" id="3.30.200.20">
    <property type="entry name" value="Phosphorylase Kinase, domain 1"/>
    <property type="match status" value="1"/>
</dbReference>
<dbReference type="Proteomes" id="UP001210211">
    <property type="component" value="Unassembled WGS sequence"/>
</dbReference>
<dbReference type="EMBL" id="JAMRDG010000002">
    <property type="protein sequence ID" value="KAJ3684259.1"/>
    <property type="molecule type" value="Genomic_DNA"/>
</dbReference>
<evidence type="ECO:0000256" key="2">
    <source>
        <dbReference type="ARBA" id="ARBA00022527"/>
    </source>
</evidence>
<keyword evidence="6" id="KW-0418">Kinase</keyword>
<dbReference type="AlphaFoldDB" id="A0AAD5W9G3"/>
<evidence type="ECO:0000256" key="6">
    <source>
        <dbReference type="ARBA" id="ARBA00022777"/>
    </source>
</evidence>
<dbReference type="GO" id="GO:0007165">
    <property type="term" value="P:signal transduction"/>
    <property type="evidence" value="ECO:0007669"/>
    <property type="project" value="TreeGrafter"/>
</dbReference>
<comment type="similarity">
    <text evidence="1">Belongs to the protein kinase superfamily. CMGC Ser/Thr protein kinase family. CDC2/CDKX subfamily.</text>
</comment>
<evidence type="ECO:0000256" key="4">
    <source>
        <dbReference type="ARBA" id="ARBA00022679"/>
    </source>
</evidence>
<dbReference type="InterPro" id="IPR017441">
    <property type="entry name" value="Protein_kinase_ATP_BS"/>
</dbReference>
<dbReference type="InterPro" id="IPR008271">
    <property type="entry name" value="Ser/Thr_kinase_AS"/>
</dbReference>
<evidence type="ECO:0000256" key="12">
    <source>
        <dbReference type="RuleBase" id="RU000304"/>
    </source>
</evidence>
<dbReference type="FunFam" id="1.10.510.10:FF:000281">
    <property type="entry name" value="Cyclin-dependent kinase 2"/>
    <property type="match status" value="1"/>
</dbReference>
<comment type="caution">
    <text evidence="14">The sequence shown here is derived from an EMBL/GenBank/DDBJ whole genome shotgun (WGS) entry which is preliminary data.</text>
</comment>
<dbReference type="PROSITE" id="PS00107">
    <property type="entry name" value="PROTEIN_KINASE_ATP"/>
    <property type="match status" value="1"/>
</dbReference>
<keyword evidence="5 11" id="KW-0547">Nucleotide-binding</keyword>
<dbReference type="GO" id="GO:0004693">
    <property type="term" value="F:cyclin-dependent protein serine/threonine kinase activity"/>
    <property type="evidence" value="ECO:0007669"/>
    <property type="project" value="UniProtKB-EC"/>
</dbReference>
<dbReference type="GO" id="GO:0000082">
    <property type="term" value="P:G1/S transition of mitotic cell cycle"/>
    <property type="evidence" value="ECO:0007669"/>
    <property type="project" value="TreeGrafter"/>
</dbReference>
<evidence type="ECO:0000256" key="11">
    <source>
        <dbReference type="PROSITE-ProRule" id="PRU10141"/>
    </source>
</evidence>
<dbReference type="Gene3D" id="1.10.510.10">
    <property type="entry name" value="Transferase(Phosphotransferase) domain 1"/>
    <property type="match status" value="1"/>
</dbReference>
<dbReference type="SMART" id="SM00220">
    <property type="entry name" value="S_TKc"/>
    <property type="match status" value="1"/>
</dbReference>
<evidence type="ECO:0000256" key="1">
    <source>
        <dbReference type="ARBA" id="ARBA00006485"/>
    </source>
</evidence>
<dbReference type="InterPro" id="IPR000719">
    <property type="entry name" value="Prot_kinase_dom"/>
</dbReference>
<keyword evidence="2 12" id="KW-0723">Serine/threonine-protein kinase</keyword>
<evidence type="ECO:0000313" key="15">
    <source>
        <dbReference type="Proteomes" id="UP001210211"/>
    </source>
</evidence>
<organism evidence="14 15">
    <name type="scientific">Rhynchospora tenuis</name>
    <dbReference type="NCBI Taxonomy" id="198213"/>
    <lineage>
        <taxon>Eukaryota</taxon>
        <taxon>Viridiplantae</taxon>
        <taxon>Streptophyta</taxon>
        <taxon>Embryophyta</taxon>
        <taxon>Tracheophyta</taxon>
        <taxon>Spermatophyta</taxon>
        <taxon>Magnoliopsida</taxon>
        <taxon>Liliopsida</taxon>
        <taxon>Poales</taxon>
        <taxon>Cyperaceae</taxon>
        <taxon>Cyperoideae</taxon>
        <taxon>Rhynchosporeae</taxon>
        <taxon>Rhynchospora</taxon>
    </lineage>
</organism>
<accession>A0AAD5W9G3</accession>
<gene>
    <name evidence="14" type="ORF">LUZ61_013423</name>
</gene>
<feature type="domain" description="Protein kinase" evidence="13">
    <location>
        <begin position="4"/>
        <end position="295"/>
    </location>
</feature>
<sequence>MEKYEKLEKVGEGTYGKVYKAQDKETGQLVALKKTRLEMDEEGIPPTALREVSILQLLARSIYIVRLLCVEHVQKNGKPILYLVFEFLETDLKKFIDTYRRGPSARPIPANVIKNFMYQLCKGVAHCHSHGVLHRDLKPQNLLVDKEKGILKIADLGLGRTITLPIKCYTHEIVTLWYRAPEVLLGITHYSTGVDMWSVGCIFAEMVRRQALFPGDSELQQLLHIFRLLGTPTEKQWPGVTTLKDWHEYPQWKPQDLTRAVPTLESDGVDLLSRMLRFDPAERISAKEAMEHPYFDSLDKSQF</sequence>
<evidence type="ECO:0000256" key="8">
    <source>
        <dbReference type="ARBA" id="ARBA00047811"/>
    </source>
</evidence>
<keyword evidence="7 11" id="KW-0067">ATP-binding</keyword>
<comment type="catalytic activity">
    <reaction evidence="10">
        <text>[DNA-directed RNA polymerase] + ATP = phospho-[DNA-directed RNA polymerase] + ADP + H(+)</text>
        <dbReference type="Rhea" id="RHEA:10216"/>
        <dbReference type="Rhea" id="RHEA-COMP:11321"/>
        <dbReference type="Rhea" id="RHEA-COMP:11322"/>
        <dbReference type="ChEBI" id="CHEBI:15378"/>
        <dbReference type="ChEBI" id="CHEBI:30616"/>
        <dbReference type="ChEBI" id="CHEBI:43176"/>
        <dbReference type="ChEBI" id="CHEBI:68546"/>
        <dbReference type="ChEBI" id="CHEBI:456216"/>
        <dbReference type="EC" id="2.7.11.23"/>
    </reaction>
</comment>
<dbReference type="PANTHER" id="PTHR24056">
    <property type="entry name" value="CELL DIVISION PROTEIN KINASE"/>
    <property type="match status" value="1"/>
</dbReference>
<comment type="catalytic activity">
    <reaction evidence="9">
        <text>L-seryl-[protein] + ATP = O-phospho-L-seryl-[protein] + ADP + H(+)</text>
        <dbReference type="Rhea" id="RHEA:17989"/>
        <dbReference type="Rhea" id="RHEA-COMP:9863"/>
        <dbReference type="Rhea" id="RHEA-COMP:11604"/>
        <dbReference type="ChEBI" id="CHEBI:15378"/>
        <dbReference type="ChEBI" id="CHEBI:29999"/>
        <dbReference type="ChEBI" id="CHEBI:30616"/>
        <dbReference type="ChEBI" id="CHEBI:83421"/>
        <dbReference type="ChEBI" id="CHEBI:456216"/>
        <dbReference type="EC" id="2.7.11.22"/>
    </reaction>
</comment>
<dbReference type="InterPro" id="IPR011009">
    <property type="entry name" value="Kinase-like_dom_sf"/>
</dbReference>
<dbReference type="FunFam" id="3.30.200.20:FF:000231">
    <property type="entry name" value="Cyclin-dependent kinase B2,2"/>
    <property type="match status" value="1"/>
</dbReference>
<feature type="binding site" evidence="11">
    <location>
        <position position="33"/>
    </location>
    <ligand>
        <name>ATP</name>
        <dbReference type="ChEBI" id="CHEBI:30616"/>
    </ligand>
</feature>
<dbReference type="PANTHER" id="PTHR24056:SF254">
    <property type="entry name" value="CYCLIN-DEPENDENT KINASE 2"/>
    <property type="match status" value="1"/>
</dbReference>
<protein>
    <recommendedName>
        <fullName evidence="13">Protein kinase domain-containing protein</fullName>
    </recommendedName>
</protein>
<evidence type="ECO:0000259" key="13">
    <source>
        <dbReference type="PROSITE" id="PS50011"/>
    </source>
</evidence>
<dbReference type="SUPFAM" id="SSF56112">
    <property type="entry name" value="Protein kinase-like (PK-like)"/>
    <property type="match status" value="1"/>
</dbReference>
<name>A0AAD5W9G3_9POAL</name>
<dbReference type="GO" id="GO:0008353">
    <property type="term" value="F:RNA polymerase II CTD heptapeptide repeat kinase activity"/>
    <property type="evidence" value="ECO:0007669"/>
    <property type="project" value="UniProtKB-EC"/>
</dbReference>
<evidence type="ECO:0000256" key="9">
    <source>
        <dbReference type="ARBA" id="ARBA00048367"/>
    </source>
</evidence>
<reference evidence="14 15" key="1">
    <citation type="journal article" date="2022" name="Cell">
        <title>Repeat-based holocentromeres influence genome architecture and karyotype evolution.</title>
        <authorList>
            <person name="Hofstatter P.G."/>
            <person name="Thangavel G."/>
            <person name="Lux T."/>
            <person name="Neumann P."/>
            <person name="Vondrak T."/>
            <person name="Novak P."/>
            <person name="Zhang M."/>
            <person name="Costa L."/>
            <person name="Castellani M."/>
            <person name="Scott A."/>
            <person name="Toegelov H."/>
            <person name="Fuchs J."/>
            <person name="Mata-Sucre Y."/>
            <person name="Dias Y."/>
            <person name="Vanzela A.L.L."/>
            <person name="Huettel B."/>
            <person name="Almeida C.C.S."/>
            <person name="Simkova H."/>
            <person name="Souza G."/>
            <person name="Pedrosa-Harand A."/>
            <person name="Macas J."/>
            <person name="Mayer K.F.X."/>
            <person name="Houben A."/>
            <person name="Marques A."/>
        </authorList>
    </citation>
    <scope>NUCLEOTIDE SEQUENCE [LARGE SCALE GENOMIC DNA]</scope>
    <source>
        <strain evidence="14">RhyTen1mFocal</strain>
    </source>
</reference>
<proteinExistence type="inferred from homology"/>
<keyword evidence="4" id="KW-0808">Transferase</keyword>
<dbReference type="PROSITE" id="PS50011">
    <property type="entry name" value="PROTEIN_KINASE_DOM"/>
    <property type="match status" value="1"/>
</dbReference>
<keyword evidence="15" id="KW-1185">Reference proteome</keyword>
<keyword evidence="3" id="KW-0597">Phosphoprotein</keyword>
<evidence type="ECO:0000256" key="5">
    <source>
        <dbReference type="ARBA" id="ARBA00022741"/>
    </source>
</evidence>
<evidence type="ECO:0000256" key="7">
    <source>
        <dbReference type="ARBA" id="ARBA00022840"/>
    </source>
</evidence>
<evidence type="ECO:0000313" key="14">
    <source>
        <dbReference type="EMBL" id="KAJ3684259.1"/>
    </source>
</evidence>
<dbReference type="GO" id="GO:0000307">
    <property type="term" value="C:cyclin-dependent protein kinase holoenzyme complex"/>
    <property type="evidence" value="ECO:0007669"/>
    <property type="project" value="TreeGrafter"/>
</dbReference>
<dbReference type="GO" id="GO:0010389">
    <property type="term" value="P:regulation of G2/M transition of mitotic cell cycle"/>
    <property type="evidence" value="ECO:0007669"/>
    <property type="project" value="TreeGrafter"/>
</dbReference>